<dbReference type="InterPro" id="IPR047109">
    <property type="entry name" value="CAD-like"/>
</dbReference>
<accession>A0A6L3K6G8</accession>
<evidence type="ECO:0000256" key="5">
    <source>
        <dbReference type="RuleBase" id="RU361277"/>
    </source>
</evidence>
<dbReference type="InterPro" id="IPR011032">
    <property type="entry name" value="GroES-like_sf"/>
</dbReference>
<dbReference type="GO" id="GO:0008106">
    <property type="term" value="F:alcohol dehydrogenase (NADP+) activity"/>
    <property type="evidence" value="ECO:0007669"/>
    <property type="project" value="UniProtKB-ARBA"/>
</dbReference>
<dbReference type="InterPro" id="IPR013154">
    <property type="entry name" value="ADH-like_N"/>
</dbReference>
<keyword evidence="2 5" id="KW-0479">Metal-binding</keyword>
<comment type="caution">
    <text evidence="8">The sequence shown here is derived from an EMBL/GenBank/DDBJ whole genome shotgun (WGS) entry which is preliminary data.</text>
</comment>
<gene>
    <name evidence="8" type="ORF">F2Y87_03970</name>
</gene>
<dbReference type="PROSITE" id="PS00059">
    <property type="entry name" value="ADH_ZINC"/>
    <property type="match status" value="1"/>
</dbReference>
<feature type="domain" description="Alcohol dehydrogenase-like N-terminal" evidence="7">
    <location>
        <begin position="80"/>
        <end position="201"/>
    </location>
</feature>
<dbReference type="Gene3D" id="3.40.50.720">
    <property type="entry name" value="NAD(P)-binding Rossmann-like Domain"/>
    <property type="match status" value="1"/>
</dbReference>
<dbReference type="Pfam" id="PF00107">
    <property type="entry name" value="ADH_zinc_N"/>
    <property type="match status" value="1"/>
</dbReference>
<name>A0A6L3K6G8_9BACE</name>
<evidence type="ECO:0000256" key="2">
    <source>
        <dbReference type="ARBA" id="ARBA00022723"/>
    </source>
</evidence>
<evidence type="ECO:0000313" key="9">
    <source>
        <dbReference type="Proteomes" id="UP000482653"/>
    </source>
</evidence>
<dbReference type="EMBL" id="VVYX01000004">
    <property type="protein sequence ID" value="KAA5421668.1"/>
    <property type="molecule type" value="Genomic_DNA"/>
</dbReference>
<dbReference type="InterPro" id="IPR013149">
    <property type="entry name" value="ADH-like_C"/>
</dbReference>
<dbReference type="InterPro" id="IPR036291">
    <property type="entry name" value="NAD(P)-bd_dom_sf"/>
</dbReference>
<dbReference type="AlphaFoldDB" id="A0A6L3K6G8"/>
<evidence type="ECO:0000256" key="4">
    <source>
        <dbReference type="ARBA" id="ARBA00023002"/>
    </source>
</evidence>
<comment type="cofactor">
    <cofactor evidence="1 5">
        <name>Zn(2+)</name>
        <dbReference type="ChEBI" id="CHEBI:29105"/>
    </cofactor>
</comment>
<sequence length="408" mass="44844">MVNIAFVRVSTGKDNLPNFATEIKNGMIMNTRRNLLLVAGLLLAMTSRAQQSDRIPAKGFAFHAEDGHFHDYSFTRRAVGDNDVQIKILYAGICHSDLHEADGIKARNGVPVVLGHEIAGEVIAVGRNVTKFKIGDYAGVGCMVDACGHCTYCDMDKEQFCENGTTFTYDYPDKYHGGELSQGGYSDNIVVSEHFAISIPKNADLKRIAPLFCAGVTTFSPIQLSRVQRGDNVAVAGFGGLGHMALKYIVALGADVTVFDLTEDKREDALRMGAKKYANVKNESEMKGMENSFDFIISTIPMNFEPLTYMRMLKIDTGEMCVVGLDGQASITTMQLIQHPASRRKIYGSLIGGIKETQEAIDYSVEHGIYPDVEVIPANAAAIDEAYRNILDGKVKYRYVIDMSTMNK</sequence>
<evidence type="ECO:0000259" key="6">
    <source>
        <dbReference type="Pfam" id="PF00107"/>
    </source>
</evidence>
<proteinExistence type="inferred from homology"/>
<comment type="similarity">
    <text evidence="5">Belongs to the zinc-containing alcohol dehydrogenase family.</text>
</comment>
<dbReference type="PANTHER" id="PTHR42683">
    <property type="entry name" value="ALDEHYDE REDUCTASE"/>
    <property type="match status" value="1"/>
</dbReference>
<dbReference type="Pfam" id="PF08240">
    <property type="entry name" value="ADH_N"/>
    <property type="match status" value="1"/>
</dbReference>
<dbReference type="CDD" id="cd05283">
    <property type="entry name" value="CAD1"/>
    <property type="match status" value="1"/>
</dbReference>
<dbReference type="Gene3D" id="3.90.180.10">
    <property type="entry name" value="Medium-chain alcohol dehydrogenases, catalytic domain"/>
    <property type="match status" value="1"/>
</dbReference>
<organism evidence="8 9">
    <name type="scientific">Bacteroides cellulosilyticus</name>
    <dbReference type="NCBI Taxonomy" id="246787"/>
    <lineage>
        <taxon>Bacteria</taxon>
        <taxon>Pseudomonadati</taxon>
        <taxon>Bacteroidota</taxon>
        <taxon>Bacteroidia</taxon>
        <taxon>Bacteroidales</taxon>
        <taxon>Bacteroidaceae</taxon>
        <taxon>Bacteroides</taxon>
    </lineage>
</organism>
<evidence type="ECO:0000256" key="1">
    <source>
        <dbReference type="ARBA" id="ARBA00001947"/>
    </source>
</evidence>
<feature type="domain" description="Alcohol dehydrogenase-like C-terminal" evidence="6">
    <location>
        <begin position="240"/>
        <end position="362"/>
    </location>
</feature>
<dbReference type="GO" id="GO:0008270">
    <property type="term" value="F:zinc ion binding"/>
    <property type="evidence" value="ECO:0007669"/>
    <property type="project" value="InterPro"/>
</dbReference>
<evidence type="ECO:0000259" key="7">
    <source>
        <dbReference type="Pfam" id="PF08240"/>
    </source>
</evidence>
<dbReference type="SUPFAM" id="SSF51735">
    <property type="entry name" value="NAD(P)-binding Rossmann-fold domains"/>
    <property type="match status" value="1"/>
</dbReference>
<reference evidence="8 9" key="1">
    <citation type="journal article" date="2019" name="Nat. Med.">
        <title>A library of human gut bacterial isolates paired with longitudinal multiomics data enables mechanistic microbiome research.</title>
        <authorList>
            <person name="Poyet M."/>
            <person name="Groussin M."/>
            <person name="Gibbons S.M."/>
            <person name="Avila-Pacheco J."/>
            <person name="Jiang X."/>
            <person name="Kearney S.M."/>
            <person name="Perrotta A.R."/>
            <person name="Berdy B."/>
            <person name="Zhao S."/>
            <person name="Lieberman T.D."/>
            <person name="Swanson P.K."/>
            <person name="Smith M."/>
            <person name="Roesemann S."/>
            <person name="Alexander J.E."/>
            <person name="Rich S.A."/>
            <person name="Livny J."/>
            <person name="Vlamakis H."/>
            <person name="Clish C."/>
            <person name="Bullock K."/>
            <person name="Deik A."/>
            <person name="Scott J."/>
            <person name="Pierce K.A."/>
            <person name="Xavier R.J."/>
            <person name="Alm E.J."/>
        </authorList>
    </citation>
    <scope>NUCLEOTIDE SEQUENCE [LARGE SCALE GENOMIC DNA]</scope>
    <source>
        <strain evidence="8 9">BIOML-A8</strain>
    </source>
</reference>
<dbReference type="Proteomes" id="UP000482653">
    <property type="component" value="Unassembled WGS sequence"/>
</dbReference>
<evidence type="ECO:0000313" key="8">
    <source>
        <dbReference type="EMBL" id="KAA5421668.1"/>
    </source>
</evidence>
<dbReference type="FunFam" id="3.40.50.720:FF:000022">
    <property type="entry name" value="Cinnamyl alcohol dehydrogenase"/>
    <property type="match status" value="1"/>
</dbReference>
<dbReference type="SUPFAM" id="SSF50129">
    <property type="entry name" value="GroES-like"/>
    <property type="match status" value="1"/>
</dbReference>
<evidence type="ECO:0000256" key="3">
    <source>
        <dbReference type="ARBA" id="ARBA00022833"/>
    </source>
</evidence>
<dbReference type="InterPro" id="IPR002328">
    <property type="entry name" value="ADH_Zn_CS"/>
</dbReference>
<protein>
    <submittedName>
        <fullName evidence="8">NAD(P)-dependent alcohol dehydrogenase</fullName>
    </submittedName>
</protein>
<keyword evidence="3 5" id="KW-0862">Zinc</keyword>
<keyword evidence="4" id="KW-0560">Oxidoreductase</keyword>